<dbReference type="SUPFAM" id="SSF53187">
    <property type="entry name" value="Zn-dependent exopeptidases"/>
    <property type="match status" value="1"/>
</dbReference>
<comment type="caution">
    <text evidence="4">The sequence shown here is derived from an EMBL/GenBank/DDBJ whole genome shotgun (WGS) entry which is preliminary data.</text>
</comment>
<dbReference type="EMBL" id="JAXOFX010000003">
    <property type="protein sequence ID" value="MDZ5471585.1"/>
    <property type="molecule type" value="Genomic_DNA"/>
</dbReference>
<gene>
    <name evidence="4" type="ORF">SM124_07470</name>
</gene>
<dbReference type="InterPro" id="IPR002508">
    <property type="entry name" value="MurNAc-LAA_cat"/>
</dbReference>
<proteinExistence type="predicted"/>
<dbReference type="CDD" id="cd02696">
    <property type="entry name" value="MurNAc-LAA"/>
    <property type="match status" value="1"/>
</dbReference>
<dbReference type="Gene3D" id="3.40.630.40">
    <property type="entry name" value="Zn-dependent exopeptidases"/>
    <property type="match status" value="1"/>
</dbReference>
<dbReference type="InterPro" id="IPR050695">
    <property type="entry name" value="N-acetylmuramoyl_amidase_3"/>
</dbReference>
<organism evidence="4 5">
    <name type="scientific">Robertmurraya mangrovi</name>
    <dbReference type="NCBI Taxonomy" id="3098077"/>
    <lineage>
        <taxon>Bacteria</taxon>
        <taxon>Bacillati</taxon>
        <taxon>Bacillota</taxon>
        <taxon>Bacilli</taxon>
        <taxon>Bacillales</taxon>
        <taxon>Bacillaceae</taxon>
        <taxon>Robertmurraya</taxon>
    </lineage>
</organism>
<feature type="domain" description="SPOR" evidence="3">
    <location>
        <begin position="198"/>
        <end position="272"/>
    </location>
</feature>
<reference evidence="4 5" key="1">
    <citation type="submission" date="2023-11" db="EMBL/GenBank/DDBJ databases">
        <title>Bacillus jintuensis, isolated from a mudflat on the Beibu Gulf coast.</title>
        <authorList>
            <person name="Li M."/>
        </authorList>
    </citation>
    <scope>NUCLEOTIDE SEQUENCE [LARGE SCALE GENOMIC DNA]</scope>
    <source>
        <strain evidence="4 5">31A1R</strain>
    </source>
</reference>
<dbReference type="PANTHER" id="PTHR30404:SF0">
    <property type="entry name" value="N-ACETYLMURAMOYL-L-ALANINE AMIDASE AMIC"/>
    <property type="match status" value="1"/>
</dbReference>
<name>A0ABU5IWS4_9BACI</name>
<evidence type="ECO:0000313" key="5">
    <source>
        <dbReference type="Proteomes" id="UP001290455"/>
    </source>
</evidence>
<dbReference type="Gene3D" id="3.30.70.1070">
    <property type="entry name" value="Sporulation related repeat"/>
    <property type="match status" value="1"/>
</dbReference>
<keyword evidence="1" id="KW-0378">Hydrolase</keyword>
<dbReference type="InterPro" id="IPR036680">
    <property type="entry name" value="SPOR-like_sf"/>
</dbReference>
<dbReference type="PROSITE" id="PS51724">
    <property type="entry name" value="SPOR"/>
    <property type="match status" value="1"/>
</dbReference>
<evidence type="ECO:0000256" key="2">
    <source>
        <dbReference type="SAM" id="MobiDB-lite"/>
    </source>
</evidence>
<protein>
    <submittedName>
        <fullName evidence="4">N-acetylmuramoyl-L-alanine amidase</fullName>
    </submittedName>
</protein>
<dbReference type="RefSeq" id="WP_322445874.1">
    <property type="nucleotide sequence ID" value="NZ_JAXOFX010000003.1"/>
</dbReference>
<dbReference type="Proteomes" id="UP001290455">
    <property type="component" value="Unassembled WGS sequence"/>
</dbReference>
<feature type="region of interest" description="Disordered" evidence="2">
    <location>
        <begin position="180"/>
        <end position="199"/>
    </location>
</feature>
<dbReference type="PANTHER" id="PTHR30404">
    <property type="entry name" value="N-ACETYLMURAMOYL-L-ALANINE AMIDASE"/>
    <property type="match status" value="1"/>
</dbReference>
<keyword evidence="5" id="KW-1185">Reference proteome</keyword>
<dbReference type="SMART" id="SM00646">
    <property type="entry name" value="Ami_3"/>
    <property type="match status" value="1"/>
</dbReference>
<evidence type="ECO:0000256" key="1">
    <source>
        <dbReference type="ARBA" id="ARBA00022801"/>
    </source>
</evidence>
<evidence type="ECO:0000259" key="3">
    <source>
        <dbReference type="PROSITE" id="PS51724"/>
    </source>
</evidence>
<sequence length="272" mass="30218">MVKIFIDPGHGGSDSGAVGNGLQEKNVTLQIARRVRSILLKEYEDVSIRMSRTGDQTVSLSQRTNAANSWGADFFLSIHINAGGGRGFESYVYPNVGRPTTTYQSYIHSEVLKQVNFQDRGKKQSNFHVLRETNMDAILTENGFIDNSSDASILKSNVEKIARGHVNGLVRAFKLKKTATQAPDSDSDSGSRAGNTGSQTGKLFRVQIGAFQEESNANRLARRAREKQLPTYVFEDDGLFRVQIGAFSDRKRAEEYADRVRNAGFNVFIRQD</sequence>
<dbReference type="Pfam" id="PF05036">
    <property type="entry name" value="SPOR"/>
    <property type="match status" value="1"/>
</dbReference>
<dbReference type="InterPro" id="IPR007730">
    <property type="entry name" value="SPOR-like_dom"/>
</dbReference>
<dbReference type="Pfam" id="PF01520">
    <property type="entry name" value="Amidase_3"/>
    <property type="match status" value="1"/>
</dbReference>
<dbReference type="SUPFAM" id="SSF110997">
    <property type="entry name" value="Sporulation related repeat"/>
    <property type="match status" value="1"/>
</dbReference>
<evidence type="ECO:0000313" key="4">
    <source>
        <dbReference type="EMBL" id="MDZ5471585.1"/>
    </source>
</evidence>
<accession>A0ABU5IWS4</accession>